<dbReference type="Proteomes" id="UP000051063">
    <property type="component" value="Unassembled WGS sequence"/>
</dbReference>
<evidence type="ECO:0000313" key="1">
    <source>
        <dbReference type="EMBL" id="KQL49955.1"/>
    </source>
</evidence>
<comment type="caution">
    <text evidence="1">The sequence shown here is derived from an EMBL/GenBank/DDBJ whole genome shotgun (WGS) entry which is preliminary data.</text>
</comment>
<sequence length="91" mass="10287">MANHHGFFVVVLVFFHNCFESLEKVPATTVPLCMTAWRLLPLAMTSVEQLASNLCSGKDGKQRDEGILQRDASRCMVHGRYFFDHDKIGCL</sequence>
<name>A0ABR5NEJ8_BRECH</name>
<evidence type="ECO:0008006" key="3">
    <source>
        <dbReference type="Google" id="ProtNLM"/>
    </source>
</evidence>
<evidence type="ECO:0000313" key="2">
    <source>
        <dbReference type="Proteomes" id="UP000051063"/>
    </source>
</evidence>
<protein>
    <recommendedName>
        <fullName evidence="3">Secreted protein</fullName>
    </recommendedName>
</protein>
<reference evidence="1 2" key="1">
    <citation type="submission" date="2015-09" db="EMBL/GenBank/DDBJ databases">
        <title>Genome sequencing project for genomic taxonomy and phylogenomics of Bacillus-like bacteria.</title>
        <authorList>
            <person name="Liu B."/>
            <person name="Wang J."/>
            <person name="Zhu Y."/>
            <person name="Liu G."/>
            <person name="Chen Q."/>
            <person name="Chen Z."/>
            <person name="Lan J."/>
            <person name="Che J."/>
            <person name="Ge C."/>
            <person name="Shi H."/>
            <person name="Pan Z."/>
            <person name="Liu X."/>
        </authorList>
    </citation>
    <scope>NUCLEOTIDE SEQUENCE [LARGE SCALE GENOMIC DNA]</scope>
    <source>
        <strain evidence="1 2">DSM 8552</strain>
    </source>
</reference>
<dbReference type="EMBL" id="LJJB01000007">
    <property type="protein sequence ID" value="KQL49955.1"/>
    <property type="molecule type" value="Genomic_DNA"/>
</dbReference>
<organism evidence="1 2">
    <name type="scientific">Brevibacillus choshinensis</name>
    <dbReference type="NCBI Taxonomy" id="54911"/>
    <lineage>
        <taxon>Bacteria</taxon>
        <taxon>Bacillati</taxon>
        <taxon>Bacillota</taxon>
        <taxon>Bacilli</taxon>
        <taxon>Bacillales</taxon>
        <taxon>Paenibacillaceae</taxon>
        <taxon>Brevibacillus</taxon>
    </lineage>
</organism>
<accession>A0ABR5NEJ8</accession>
<proteinExistence type="predicted"/>
<gene>
    <name evidence="1" type="ORF">AN963_09830</name>
</gene>
<keyword evidence="2" id="KW-1185">Reference proteome</keyword>